<dbReference type="InterPro" id="IPR011009">
    <property type="entry name" value="Kinase-like_dom_sf"/>
</dbReference>
<dbReference type="OrthoDB" id="5291879at2"/>
<name>A0A1H9SVR1_9BACI</name>
<dbReference type="PANTHER" id="PTHR12149">
    <property type="entry name" value="FRUCTOSAMINE 3 KINASE-RELATED PROTEIN"/>
    <property type="match status" value="1"/>
</dbReference>
<dbReference type="InterPro" id="IPR016477">
    <property type="entry name" value="Fructo-/Ketosamine-3-kinase"/>
</dbReference>
<dbReference type="PIRSF" id="PIRSF006221">
    <property type="entry name" value="Ketosamine-3-kinase"/>
    <property type="match status" value="1"/>
</dbReference>
<dbReference type="Proteomes" id="UP000199687">
    <property type="component" value="Unassembled WGS sequence"/>
</dbReference>
<proteinExistence type="inferred from homology"/>
<keyword evidence="3" id="KW-1185">Reference proteome</keyword>
<dbReference type="RefSeq" id="WP_089741462.1">
    <property type="nucleotide sequence ID" value="NZ_FOGL01000012.1"/>
</dbReference>
<organism evidence="2 3">
    <name type="scientific">Gracilibacillus ureilyticus</name>
    <dbReference type="NCBI Taxonomy" id="531814"/>
    <lineage>
        <taxon>Bacteria</taxon>
        <taxon>Bacillati</taxon>
        <taxon>Bacillota</taxon>
        <taxon>Bacilli</taxon>
        <taxon>Bacillales</taxon>
        <taxon>Bacillaceae</taxon>
        <taxon>Gracilibacillus</taxon>
    </lineage>
</organism>
<evidence type="ECO:0000313" key="2">
    <source>
        <dbReference type="EMBL" id="SER89006.1"/>
    </source>
</evidence>
<dbReference type="AlphaFoldDB" id="A0A1H9SVR1"/>
<dbReference type="Gene3D" id="3.30.200.20">
    <property type="entry name" value="Phosphorylase Kinase, domain 1"/>
    <property type="match status" value="1"/>
</dbReference>
<dbReference type="Pfam" id="PF03881">
    <property type="entry name" value="Fructosamin_kin"/>
    <property type="match status" value="1"/>
</dbReference>
<dbReference type="STRING" id="531814.SAMN04487944_11225"/>
<dbReference type="EMBL" id="FOGL01000012">
    <property type="protein sequence ID" value="SER89006.1"/>
    <property type="molecule type" value="Genomic_DNA"/>
</dbReference>
<sequence>MQDKLKQIGDTSNIIKIQSISGGDINNAYYVRTEAREYFIKTNKQVPATFFQAEAEGLEQIRKTKTIRVPDVYHYEIASSNEEICLMMEWIEPGKSKTSGQLLGEQLARLHLAEAGSQYGMHGTTFVGEITQENALYDNWLIYYREKRLRAQLEIGINRGTIPINRRKLLEQLLDKLDRFIPEHPGVSLLHGDLWGGNWLTGPQGKPYLIDPSVVYGDNAFEIAFTEVFGGFPDTFYESYQYYYPLPDYYEEIKPLYQLFYLLVHLNLFGEGYGPSVDRILSRYN</sequence>
<protein>
    <submittedName>
        <fullName evidence="2">Fructosamine-3-kinase</fullName>
    </submittedName>
</protein>
<comment type="similarity">
    <text evidence="1">Belongs to the fructosamine kinase family.</text>
</comment>
<dbReference type="Gene3D" id="3.90.1200.10">
    <property type="match status" value="1"/>
</dbReference>
<dbReference type="GO" id="GO:0016301">
    <property type="term" value="F:kinase activity"/>
    <property type="evidence" value="ECO:0007669"/>
    <property type="project" value="UniProtKB-UniRule"/>
</dbReference>
<keyword evidence="1" id="KW-0808">Transferase</keyword>
<accession>A0A1H9SVR1</accession>
<evidence type="ECO:0000313" key="3">
    <source>
        <dbReference type="Proteomes" id="UP000199687"/>
    </source>
</evidence>
<evidence type="ECO:0000256" key="1">
    <source>
        <dbReference type="PIRNR" id="PIRNR006221"/>
    </source>
</evidence>
<gene>
    <name evidence="2" type="ORF">SAMN04487944_11225</name>
</gene>
<keyword evidence="1 2" id="KW-0418">Kinase</keyword>
<dbReference type="SUPFAM" id="SSF56112">
    <property type="entry name" value="Protein kinase-like (PK-like)"/>
    <property type="match status" value="1"/>
</dbReference>
<dbReference type="PANTHER" id="PTHR12149:SF8">
    <property type="entry name" value="PROTEIN-RIBULOSAMINE 3-KINASE"/>
    <property type="match status" value="1"/>
</dbReference>
<reference evidence="2 3" key="1">
    <citation type="submission" date="2016-10" db="EMBL/GenBank/DDBJ databases">
        <authorList>
            <person name="de Groot N.N."/>
        </authorList>
    </citation>
    <scope>NUCLEOTIDE SEQUENCE [LARGE SCALE GENOMIC DNA]</scope>
    <source>
        <strain evidence="2 3">CGMCC 1.7727</strain>
    </source>
</reference>